<dbReference type="PANTHER" id="PTHR34575:SF1">
    <property type="entry name" value="PROTEIN PAM68, CHLOROPLASTIC"/>
    <property type="match status" value="1"/>
</dbReference>
<feature type="signal peptide" evidence="3">
    <location>
        <begin position="1"/>
        <end position="18"/>
    </location>
</feature>
<keyword evidence="3" id="KW-0732">Signal</keyword>
<dbReference type="PANTHER" id="PTHR34575">
    <property type="entry name" value="PROTEIN PAM68, CHLOROPLASTIC"/>
    <property type="match status" value="1"/>
</dbReference>
<sequence length="304" mass="34117">MAARVCSLLLLLPAVSSAFLLEAPLHSKRRGALRCPSASSAGVSCLEAKTKTADRERKSKSKPAQGPRETSVFKGETIAPENKFGRSRVRLTKEEKIQRKLDKTRKRVIKEQGKTGGAEAVRDVQAKDLASDQKEKLEFEDLTMREDAIEKFSKIKGQYAGSVPEEVSDRMLARIVRFAPLPLIFGLLLFPLNSYLLEEWDFGLESIPLAWLTQFCFVVGLLGIPYGIISASWEPEVEGSALGWEEFQENTMGIAEAFSRQQKDSKIRRTMESRKKDREAVDETLRLLEEAEEEKKQAAPQSLL</sequence>
<dbReference type="InterPro" id="IPR021855">
    <property type="entry name" value="PAM68-like"/>
</dbReference>
<dbReference type="EMBL" id="CDMZ01002116">
    <property type="protein sequence ID" value="CEM40849.1"/>
    <property type="molecule type" value="Genomic_DNA"/>
</dbReference>
<feature type="region of interest" description="Disordered" evidence="1">
    <location>
        <begin position="259"/>
        <end position="278"/>
    </location>
</feature>
<evidence type="ECO:0000256" key="1">
    <source>
        <dbReference type="SAM" id="MobiDB-lite"/>
    </source>
</evidence>
<organism evidence="4">
    <name type="scientific">Chromera velia CCMP2878</name>
    <dbReference type="NCBI Taxonomy" id="1169474"/>
    <lineage>
        <taxon>Eukaryota</taxon>
        <taxon>Sar</taxon>
        <taxon>Alveolata</taxon>
        <taxon>Colpodellida</taxon>
        <taxon>Chromeraceae</taxon>
        <taxon>Chromera</taxon>
    </lineage>
</organism>
<keyword evidence="2" id="KW-1133">Transmembrane helix</keyword>
<gene>
    <name evidence="4" type="ORF">Cvel_25592</name>
</gene>
<evidence type="ECO:0000256" key="3">
    <source>
        <dbReference type="SAM" id="SignalP"/>
    </source>
</evidence>
<reference evidence="4" key="1">
    <citation type="submission" date="2014-11" db="EMBL/GenBank/DDBJ databases">
        <authorList>
            <person name="Otto D Thomas"/>
            <person name="Naeem Raeece"/>
        </authorList>
    </citation>
    <scope>NUCLEOTIDE SEQUENCE</scope>
</reference>
<feature type="transmembrane region" description="Helical" evidence="2">
    <location>
        <begin position="209"/>
        <end position="229"/>
    </location>
</feature>
<feature type="transmembrane region" description="Helical" evidence="2">
    <location>
        <begin position="178"/>
        <end position="197"/>
    </location>
</feature>
<keyword evidence="2" id="KW-0472">Membrane</keyword>
<feature type="region of interest" description="Disordered" evidence="1">
    <location>
        <begin position="49"/>
        <end position="77"/>
    </location>
</feature>
<feature type="chain" id="PRO_5005191743" evidence="3">
    <location>
        <begin position="19"/>
        <end position="304"/>
    </location>
</feature>
<dbReference type="AlphaFoldDB" id="A0A0G4HA12"/>
<accession>A0A0G4HA12</accession>
<proteinExistence type="predicted"/>
<keyword evidence="2" id="KW-0812">Transmembrane</keyword>
<name>A0A0G4HA12_9ALVE</name>
<protein>
    <submittedName>
        <fullName evidence="4">Uncharacterized protein</fullName>
    </submittedName>
</protein>
<evidence type="ECO:0000313" key="4">
    <source>
        <dbReference type="EMBL" id="CEM40849.1"/>
    </source>
</evidence>
<feature type="compositionally biased region" description="Basic and acidic residues" evidence="1">
    <location>
        <begin position="261"/>
        <end position="278"/>
    </location>
</feature>
<dbReference type="Pfam" id="PF11947">
    <property type="entry name" value="DUF3464"/>
    <property type="match status" value="1"/>
</dbReference>
<dbReference type="VEuPathDB" id="CryptoDB:Cvel_25592"/>
<evidence type="ECO:0000256" key="2">
    <source>
        <dbReference type="SAM" id="Phobius"/>
    </source>
</evidence>